<evidence type="ECO:0000256" key="1">
    <source>
        <dbReference type="ARBA" id="ARBA00009437"/>
    </source>
</evidence>
<keyword evidence="2" id="KW-0805">Transcription regulation</keyword>
<dbReference type="GO" id="GO:0032993">
    <property type="term" value="C:protein-DNA complex"/>
    <property type="evidence" value="ECO:0007669"/>
    <property type="project" value="TreeGrafter"/>
</dbReference>
<evidence type="ECO:0000259" key="5">
    <source>
        <dbReference type="PROSITE" id="PS50931"/>
    </source>
</evidence>
<keyword evidence="4" id="KW-0804">Transcription</keyword>
<comment type="caution">
    <text evidence="6">The sequence shown here is derived from an EMBL/GenBank/DDBJ whole genome shotgun (WGS) entry which is preliminary data.</text>
</comment>
<name>A0A4R4V0Q9_9PSEU</name>
<dbReference type="CDD" id="cd08414">
    <property type="entry name" value="PBP2_LTTR_aromatics_like"/>
    <property type="match status" value="1"/>
</dbReference>
<evidence type="ECO:0000313" key="6">
    <source>
        <dbReference type="EMBL" id="TDC94793.1"/>
    </source>
</evidence>
<dbReference type="RefSeq" id="WP_132620802.1">
    <property type="nucleotide sequence ID" value="NZ_SMKV01000006.1"/>
</dbReference>
<dbReference type="OrthoDB" id="79118at2"/>
<dbReference type="SUPFAM" id="SSF46785">
    <property type="entry name" value="Winged helix' DNA-binding domain"/>
    <property type="match status" value="1"/>
</dbReference>
<dbReference type="EMBL" id="SMKV01000006">
    <property type="protein sequence ID" value="TDC94793.1"/>
    <property type="molecule type" value="Genomic_DNA"/>
</dbReference>
<accession>A0A4R4V0Q9</accession>
<evidence type="ECO:0000313" key="7">
    <source>
        <dbReference type="Proteomes" id="UP000294744"/>
    </source>
</evidence>
<evidence type="ECO:0000256" key="3">
    <source>
        <dbReference type="ARBA" id="ARBA00023125"/>
    </source>
</evidence>
<dbReference type="InterPro" id="IPR036388">
    <property type="entry name" value="WH-like_DNA-bd_sf"/>
</dbReference>
<dbReference type="GO" id="GO:0003700">
    <property type="term" value="F:DNA-binding transcription factor activity"/>
    <property type="evidence" value="ECO:0007669"/>
    <property type="project" value="InterPro"/>
</dbReference>
<dbReference type="Pfam" id="PF00126">
    <property type="entry name" value="HTH_1"/>
    <property type="match status" value="1"/>
</dbReference>
<dbReference type="GO" id="GO:0003677">
    <property type="term" value="F:DNA binding"/>
    <property type="evidence" value="ECO:0007669"/>
    <property type="project" value="UniProtKB-KW"/>
</dbReference>
<dbReference type="InterPro" id="IPR005119">
    <property type="entry name" value="LysR_subst-bd"/>
</dbReference>
<dbReference type="Gene3D" id="1.10.10.10">
    <property type="entry name" value="Winged helix-like DNA-binding domain superfamily/Winged helix DNA-binding domain"/>
    <property type="match status" value="1"/>
</dbReference>
<dbReference type="PANTHER" id="PTHR30346:SF0">
    <property type="entry name" value="HCA OPERON TRANSCRIPTIONAL ACTIVATOR HCAR"/>
    <property type="match status" value="1"/>
</dbReference>
<dbReference type="PANTHER" id="PTHR30346">
    <property type="entry name" value="TRANSCRIPTIONAL DUAL REGULATOR HCAR-RELATED"/>
    <property type="match status" value="1"/>
</dbReference>
<proteinExistence type="inferred from homology"/>
<organism evidence="6 7">
    <name type="scientific">Saccharopolyspora aridisoli</name>
    <dbReference type="NCBI Taxonomy" id="2530385"/>
    <lineage>
        <taxon>Bacteria</taxon>
        <taxon>Bacillati</taxon>
        <taxon>Actinomycetota</taxon>
        <taxon>Actinomycetes</taxon>
        <taxon>Pseudonocardiales</taxon>
        <taxon>Pseudonocardiaceae</taxon>
        <taxon>Saccharopolyspora</taxon>
    </lineage>
</organism>
<reference evidence="6 7" key="1">
    <citation type="submission" date="2019-03" db="EMBL/GenBank/DDBJ databases">
        <title>Draft genome sequences of novel Actinobacteria.</title>
        <authorList>
            <person name="Sahin N."/>
            <person name="Ay H."/>
            <person name="Saygin H."/>
        </authorList>
    </citation>
    <scope>NUCLEOTIDE SEQUENCE [LARGE SCALE GENOMIC DNA]</scope>
    <source>
        <strain evidence="6 7">16K404</strain>
    </source>
</reference>
<dbReference type="InterPro" id="IPR036390">
    <property type="entry name" value="WH_DNA-bd_sf"/>
</dbReference>
<evidence type="ECO:0000256" key="4">
    <source>
        <dbReference type="ARBA" id="ARBA00023163"/>
    </source>
</evidence>
<dbReference type="SUPFAM" id="SSF53850">
    <property type="entry name" value="Periplasmic binding protein-like II"/>
    <property type="match status" value="1"/>
</dbReference>
<sequence length="303" mass="33307">MDLRRLETLLVVADEEHFGRAAERLFLAKATVTEHVKQLEQDFGTPLLHRNPVRLTPAGHRLARHARALLAAADIARADVAEAVSTEPRTLRVGVMGHGSAELTPATAQAFRMAHPEIDLRLVPLDFTEHVSALLEHRVDVAFVRPAPVDERVEVDVLTTERRIVVVSARWELADAPEVRLADVLDLPFIRLPERTPRPFTDYLYFTAARGGEAPRRGRDDAVTPHEVLATAAAGRGAGSALASFERFYPWPGTRCVPVADAPWEHSVLVSRAGDEDPQVRAFRALATGLARELGPGLRLTPV</sequence>
<dbReference type="InterPro" id="IPR000847">
    <property type="entry name" value="LysR_HTH_N"/>
</dbReference>
<keyword evidence="3" id="KW-0238">DNA-binding</keyword>
<dbReference type="Proteomes" id="UP000294744">
    <property type="component" value="Unassembled WGS sequence"/>
</dbReference>
<comment type="similarity">
    <text evidence="1">Belongs to the LysR transcriptional regulatory family.</text>
</comment>
<dbReference type="Pfam" id="PF03466">
    <property type="entry name" value="LysR_substrate"/>
    <property type="match status" value="1"/>
</dbReference>
<dbReference type="AlphaFoldDB" id="A0A4R4V0Q9"/>
<gene>
    <name evidence="6" type="ORF">E1161_07040</name>
</gene>
<dbReference type="FunFam" id="1.10.10.10:FF:000001">
    <property type="entry name" value="LysR family transcriptional regulator"/>
    <property type="match status" value="1"/>
</dbReference>
<evidence type="ECO:0000256" key="2">
    <source>
        <dbReference type="ARBA" id="ARBA00023015"/>
    </source>
</evidence>
<dbReference type="PROSITE" id="PS50931">
    <property type="entry name" value="HTH_LYSR"/>
    <property type="match status" value="1"/>
</dbReference>
<dbReference type="Gene3D" id="3.40.190.10">
    <property type="entry name" value="Periplasmic binding protein-like II"/>
    <property type="match status" value="2"/>
</dbReference>
<feature type="domain" description="HTH lysR-type" evidence="5">
    <location>
        <begin position="1"/>
        <end position="56"/>
    </location>
</feature>
<protein>
    <submittedName>
        <fullName evidence="6">LysR family transcriptional regulator</fullName>
    </submittedName>
</protein>
<keyword evidence="7" id="KW-1185">Reference proteome</keyword>